<evidence type="ECO:0000256" key="7">
    <source>
        <dbReference type="SAM" id="Phobius"/>
    </source>
</evidence>
<evidence type="ECO:0000256" key="2">
    <source>
        <dbReference type="ARBA" id="ARBA00022475"/>
    </source>
</evidence>
<keyword evidence="4 7" id="KW-1133">Transmembrane helix</keyword>
<evidence type="ECO:0000256" key="4">
    <source>
        <dbReference type="ARBA" id="ARBA00022989"/>
    </source>
</evidence>
<evidence type="ECO:0000313" key="10">
    <source>
        <dbReference type="Proteomes" id="UP001524473"/>
    </source>
</evidence>
<keyword evidence="3 7" id="KW-0812">Transmembrane</keyword>
<feature type="transmembrane region" description="Helical" evidence="7">
    <location>
        <begin position="116"/>
        <end position="135"/>
    </location>
</feature>
<name>A0ABT1S051_9FIRM</name>
<feature type="domain" description="Threonine/serine exporter-like N-terminal" evidence="8">
    <location>
        <begin position="12"/>
        <end position="248"/>
    </location>
</feature>
<dbReference type="Proteomes" id="UP001524473">
    <property type="component" value="Unassembled WGS sequence"/>
</dbReference>
<evidence type="ECO:0000259" key="8">
    <source>
        <dbReference type="Pfam" id="PF06738"/>
    </source>
</evidence>
<comment type="subcellular location">
    <subcellularLocation>
        <location evidence="1">Cell membrane</location>
        <topology evidence="1">Multi-pass membrane protein</topology>
    </subcellularLocation>
</comment>
<accession>A0ABT1S051</accession>
<reference evidence="9 10" key="1">
    <citation type="submission" date="2022-06" db="EMBL/GenBank/DDBJ databases">
        <title>Isolation of gut microbiota from human fecal samples.</title>
        <authorList>
            <person name="Pamer E.G."/>
            <person name="Barat B."/>
            <person name="Waligurski E."/>
            <person name="Medina S."/>
            <person name="Paddock L."/>
            <person name="Mostad J."/>
        </authorList>
    </citation>
    <scope>NUCLEOTIDE SEQUENCE [LARGE SCALE GENOMIC DNA]</scope>
    <source>
        <strain evidence="9 10">DFI.9.73</strain>
    </source>
</reference>
<comment type="similarity">
    <text evidence="6">Belongs to the ThrE exporter (TC 2.A.79) family.</text>
</comment>
<evidence type="ECO:0000313" key="9">
    <source>
        <dbReference type="EMBL" id="MCQ4840215.1"/>
    </source>
</evidence>
<proteinExistence type="inferred from homology"/>
<dbReference type="InterPro" id="IPR050539">
    <property type="entry name" value="ThrE_Dicarb/AminoAcid_Exp"/>
</dbReference>
<keyword evidence="2" id="KW-1003">Cell membrane</keyword>
<evidence type="ECO:0000256" key="6">
    <source>
        <dbReference type="ARBA" id="ARBA00034125"/>
    </source>
</evidence>
<dbReference type="Pfam" id="PF06738">
    <property type="entry name" value="ThrE"/>
    <property type="match status" value="1"/>
</dbReference>
<protein>
    <submittedName>
        <fullName evidence="9">Threonine/serine exporter family protein</fullName>
    </submittedName>
</protein>
<feature type="transmembrane region" description="Helical" evidence="7">
    <location>
        <begin position="141"/>
        <end position="158"/>
    </location>
</feature>
<organism evidence="9 10">
    <name type="scientific">Neglectibacter timonensis</name>
    <dbReference type="NCBI Taxonomy" id="1776382"/>
    <lineage>
        <taxon>Bacteria</taxon>
        <taxon>Bacillati</taxon>
        <taxon>Bacillota</taxon>
        <taxon>Clostridia</taxon>
        <taxon>Eubacteriales</taxon>
        <taxon>Oscillospiraceae</taxon>
        <taxon>Neglectibacter</taxon>
    </lineage>
</organism>
<comment type="caution">
    <text evidence="9">The sequence shown here is derived from an EMBL/GenBank/DDBJ whole genome shotgun (WGS) entry which is preliminary data.</text>
</comment>
<sequence length="258" mass="27457">MSDNNSILELSFAMGETLLVNGAEISRVQETMERVAKSFHADAFNVYVISNAIFANGVENGVKHTTQLKHFPNTAIHFGRISAVNQLSREIAAGKHSVEESFRILENIKGLPYSPLPLAVLACGVGSAAFSYLFGGSPFDALTAFLCGLVLELYLHFTSTHSLSKFLTNLSASAFVTLCSVLLVLCGLGNNIDKVIIGSIIRLVPGVALTTSIRDFFNGDYLSGTIRMIDAVLVGGCIAVGVGVVIRLMSIITGGMPL</sequence>
<dbReference type="InterPro" id="IPR010619">
    <property type="entry name" value="ThrE-like_N"/>
</dbReference>
<evidence type="ECO:0000256" key="3">
    <source>
        <dbReference type="ARBA" id="ARBA00022692"/>
    </source>
</evidence>
<dbReference type="PANTHER" id="PTHR34390">
    <property type="entry name" value="UPF0442 PROTEIN YJJB-RELATED"/>
    <property type="match status" value="1"/>
</dbReference>
<evidence type="ECO:0000256" key="5">
    <source>
        <dbReference type="ARBA" id="ARBA00023136"/>
    </source>
</evidence>
<keyword evidence="10" id="KW-1185">Reference proteome</keyword>
<keyword evidence="5 7" id="KW-0472">Membrane</keyword>
<dbReference type="RefSeq" id="WP_256191850.1">
    <property type="nucleotide sequence ID" value="NZ_CAJKKG010000098.1"/>
</dbReference>
<feature type="transmembrane region" description="Helical" evidence="7">
    <location>
        <begin position="229"/>
        <end position="252"/>
    </location>
</feature>
<dbReference type="EMBL" id="JANFZH010000020">
    <property type="protein sequence ID" value="MCQ4840215.1"/>
    <property type="molecule type" value="Genomic_DNA"/>
</dbReference>
<feature type="transmembrane region" description="Helical" evidence="7">
    <location>
        <begin position="170"/>
        <end position="190"/>
    </location>
</feature>
<evidence type="ECO:0000256" key="1">
    <source>
        <dbReference type="ARBA" id="ARBA00004651"/>
    </source>
</evidence>
<dbReference type="PANTHER" id="PTHR34390:SF2">
    <property type="entry name" value="SUCCINATE TRANSPORTER SUBUNIT YJJP-RELATED"/>
    <property type="match status" value="1"/>
</dbReference>
<gene>
    <name evidence="9" type="ORF">NE695_09850</name>
</gene>